<dbReference type="Gene3D" id="3.30.40.250">
    <property type="match status" value="1"/>
</dbReference>
<dbReference type="AlphaFoldDB" id="A0A3A8IHA2"/>
<evidence type="ECO:0000256" key="1">
    <source>
        <dbReference type="SAM" id="MobiDB-lite"/>
    </source>
</evidence>
<sequence>MRCVLLPGQRGPPSPTTFSPSSHAAPRRPPGPSGIWLRSPIVLPARTELDDPAFRSALATALGVTRVARVTGLDRTGVEVACAVRPGGHVLQVCNGKGLTFEDAARGALLETAELWAAETVRPERLRWGTRAELERAGAPVWGVESLGSAGQVAVPRLAGPDVRLAWCEAKDLRSGQSLWVPAQGVYCPPSGTVELGPVSVGWTTNGSGAHPDAESALLHALLEATERDQLSRALPEGWTEAGVVKRMVRPDSLRDGAPRTAALWEALHARGFHAYLFDVTPALRARGTVGLPVAAAVLVDAEEGPVPLTAGYACALERDEALLKALLEAAQSRLTDIHGAREDVEAADRDAALGFAQALSEVRPRHLAEDIPEVDSRRTRTVAARVRTVLTLLEGAGFAQVAAMALDAPLGGLHVWKVVVPGMRVSELL</sequence>
<feature type="domain" description="YcaO" evidence="2">
    <location>
        <begin position="96"/>
        <end position="430"/>
    </location>
</feature>
<dbReference type="InterPro" id="IPR003776">
    <property type="entry name" value="YcaO-like_dom"/>
</dbReference>
<dbReference type="Gene3D" id="3.30.1330.230">
    <property type="match status" value="1"/>
</dbReference>
<proteinExistence type="predicted"/>
<evidence type="ECO:0000259" key="2">
    <source>
        <dbReference type="PROSITE" id="PS51664"/>
    </source>
</evidence>
<gene>
    <name evidence="3" type="ORF">D7V88_28920</name>
</gene>
<feature type="region of interest" description="Disordered" evidence="1">
    <location>
        <begin position="1"/>
        <end position="33"/>
    </location>
</feature>
<evidence type="ECO:0000313" key="4">
    <source>
        <dbReference type="Proteomes" id="UP000268094"/>
    </source>
</evidence>
<dbReference type="PANTHER" id="PTHR37809">
    <property type="entry name" value="RIBOSOMAL PROTEIN S12 METHYLTHIOTRANSFERASE ACCESSORY FACTOR YCAO"/>
    <property type="match status" value="1"/>
</dbReference>
<organism evidence="3 4">
    <name type="scientific">Corallococcus terminator</name>
    <dbReference type="NCBI Taxonomy" id="2316733"/>
    <lineage>
        <taxon>Bacteria</taxon>
        <taxon>Pseudomonadati</taxon>
        <taxon>Myxococcota</taxon>
        <taxon>Myxococcia</taxon>
        <taxon>Myxococcales</taxon>
        <taxon>Cystobacterineae</taxon>
        <taxon>Myxococcaceae</taxon>
        <taxon>Corallococcus</taxon>
    </lineage>
</organism>
<dbReference type="EMBL" id="RAVZ01000247">
    <property type="protein sequence ID" value="RKG79284.1"/>
    <property type="molecule type" value="Genomic_DNA"/>
</dbReference>
<name>A0A3A8IHA2_9BACT</name>
<dbReference type="Proteomes" id="UP000268094">
    <property type="component" value="Unassembled WGS sequence"/>
</dbReference>
<accession>A0A3A8IHA2</accession>
<dbReference type="Pfam" id="PF02624">
    <property type="entry name" value="YcaO"/>
    <property type="match status" value="1"/>
</dbReference>
<dbReference type="PROSITE" id="PS51664">
    <property type="entry name" value="YCAO"/>
    <property type="match status" value="1"/>
</dbReference>
<reference evidence="4" key="1">
    <citation type="submission" date="2018-09" db="EMBL/GenBank/DDBJ databases">
        <authorList>
            <person name="Livingstone P.G."/>
            <person name="Whitworth D.E."/>
        </authorList>
    </citation>
    <scope>NUCLEOTIDE SEQUENCE [LARGE SCALE GENOMIC DNA]</scope>
    <source>
        <strain evidence="4">CA054A</strain>
    </source>
</reference>
<comment type="caution">
    <text evidence="3">The sequence shown here is derived from an EMBL/GenBank/DDBJ whole genome shotgun (WGS) entry which is preliminary data.</text>
</comment>
<protein>
    <submittedName>
        <fullName evidence="3">Fatty acid-binding protein</fullName>
    </submittedName>
</protein>
<keyword evidence="4" id="KW-1185">Reference proteome</keyword>
<dbReference type="Gene3D" id="3.30.160.660">
    <property type="match status" value="1"/>
</dbReference>
<dbReference type="PANTHER" id="PTHR37809:SF1">
    <property type="entry name" value="RIBOSOMAL PROTEIN S12 METHYLTHIOTRANSFERASE ACCESSORY FACTOR YCAO"/>
    <property type="match status" value="1"/>
</dbReference>
<dbReference type="NCBIfam" id="TIGR00702">
    <property type="entry name" value="YcaO-type kinase domain"/>
    <property type="match status" value="1"/>
</dbReference>
<evidence type="ECO:0000313" key="3">
    <source>
        <dbReference type="EMBL" id="RKG79284.1"/>
    </source>
</evidence>
<dbReference type="OrthoDB" id="5380721at2"/>